<evidence type="ECO:0000313" key="3">
    <source>
        <dbReference type="Proteomes" id="UP000276215"/>
    </source>
</evidence>
<organism evidence="2 3">
    <name type="scientific">Choiromyces venosus 120613-1</name>
    <dbReference type="NCBI Taxonomy" id="1336337"/>
    <lineage>
        <taxon>Eukaryota</taxon>
        <taxon>Fungi</taxon>
        <taxon>Dikarya</taxon>
        <taxon>Ascomycota</taxon>
        <taxon>Pezizomycotina</taxon>
        <taxon>Pezizomycetes</taxon>
        <taxon>Pezizales</taxon>
        <taxon>Tuberaceae</taxon>
        <taxon>Choiromyces</taxon>
    </lineage>
</organism>
<sequence length="153" mass="16533">MAKTKVTPVIEYQRPKRNLSDRAAPSLSQEGAPAPTVPAQPASSTRQAATQRALLVPASASFRRSDSLKLDSDGNPTVPLRYDDPISKSKYYLGKTFSTGPARATDKEIESDLAAMRMSVDGEPFVLPGSAEKKVPVELNDQKTPIFTGNENK</sequence>
<proteinExistence type="predicted"/>
<evidence type="ECO:0000313" key="2">
    <source>
        <dbReference type="EMBL" id="RPA97000.1"/>
    </source>
</evidence>
<dbReference type="AlphaFoldDB" id="A0A3N4JKR4"/>
<gene>
    <name evidence="2" type="ORF">L873DRAFT_1791283</name>
</gene>
<feature type="region of interest" description="Disordered" evidence="1">
    <location>
        <begin position="64"/>
        <end position="85"/>
    </location>
</feature>
<reference evidence="2 3" key="1">
    <citation type="journal article" date="2018" name="Nat. Ecol. Evol.">
        <title>Pezizomycetes genomes reveal the molecular basis of ectomycorrhizal truffle lifestyle.</title>
        <authorList>
            <person name="Murat C."/>
            <person name="Payen T."/>
            <person name="Noel B."/>
            <person name="Kuo A."/>
            <person name="Morin E."/>
            <person name="Chen J."/>
            <person name="Kohler A."/>
            <person name="Krizsan K."/>
            <person name="Balestrini R."/>
            <person name="Da Silva C."/>
            <person name="Montanini B."/>
            <person name="Hainaut M."/>
            <person name="Levati E."/>
            <person name="Barry K.W."/>
            <person name="Belfiori B."/>
            <person name="Cichocki N."/>
            <person name="Clum A."/>
            <person name="Dockter R.B."/>
            <person name="Fauchery L."/>
            <person name="Guy J."/>
            <person name="Iotti M."/>
            <person name="Le Tacon F."/>
            <person name="Lindquist E.A."/>
            <person name="Lipzen A."/>
            <person name="Malagnac F."/>
            <person name="Mello A."/>
            <person name="Molinier V."/>
            <person name="Miyauchi S."/>
            <person name="Poulain J."/>
            <person name="Riccioni C."/>
            <person name="Rubini A."/>
            <person name="Sitrit Y."/>
            <person name="Splivallo R."/>
            <person name="Traeger S."/>
            <person name="Wang M."/>
            <person name="Zifcakova L."/>
            <person name="Wipf D."/>
            <person name="Zambonelli A."/>
            <person name="Paolocci F."/>
            <person name="Nowrousian M."/>
            <person name="Ottonello S."/>
            <person name="Baldrian P."/>
            <person name="Spatafora J.W."/>
            <person name="Henrissat B."/>
            <person name="Nagy L.G."/>
            <person name="Aury J.M."/>
            <person name="Wincker P."/>
            <person name="Grigoriev I.V."/>
            <person name="Bonfante P."/>
            <person name="Martin F.M."/>
        </authorList>
    </citation>
    <scope>NUCLEOTIDE SEQUENCE [LARGE SCALE GENOMIC DNA]</scope>
    <source>
        <strain evidence="2 3">120613-1</strain>
    </source>
</reference>
<dbReference type="EMBL" id="ML120409">
    <property type="protein sequence ID" value="RPA97000.1"/>
    <property type="molecule type" value="Genomic_DNA"/>
</dbReference>
<feature type="region of interest" description="Disordered" evidence="1">
    <location>
        <begin position="1"/>
        <end position="51"/>
    </location>
</feature>
<name>A0A3N4JKR4_9PEZI</name>
<feature type="compositionally biased region" description="Polar residues" evidence="1">
    <location>
        <begin position="41"/>
        <end position="50"/>
    </location>
</feature>
<keyword evidence="3" id="KW-1185">Reference proteome</keyword>
<protein>
    <submittedName>
        <fullName evidence="2">Uncharacterized protein</fullName>
    </submittedName>
</protein>
<accession>A0A3N4JKR4</accession>
<evidence type="ECO:0000256" key="1">
    <source>
        <dbReference type="SAM" id="MobiDB-lite"/>
    </source>
</evidence>
<dbReference type="Proteomes" id="UP000276215">
    <property type="component" value="Unassembled WGS sequence"/>
</dbReference>
<dbReference type="OrthoDB" id="10675778at2759"/>